<comment type="caution">
    <text evidence="1">The sequence shown here is derived from an EMBL/GenBank/DDBJ whole genome shotgun (WGS) entry which is preliminary data.</text>
</comment>
<gene>
    <name evidence="1" type="ORF">FHR20_003729</name>
</gene>
<reference evidence="1 2" key="1">
    <citation type="submission" date="2020-03" db="EMBL/GenBank/DDBJ databases">
        <title>Genomic Encyclopedia of Type Strains, Phase IV (KMG-IV): sequencing the most valuable type-strain genomes for metagenomic binning, comparative biology and taxonomic classification.</title>
        <authorList>
            <person name="Goeker M."/>
        </authorList>
    </citation>
    <scope>NUCLEOTIDE SEQUENCE [LARGE SCALE GENOMIC DNA]</scope>
    <source>
        <strain evidence="1 2">DSM 4733</strain>
    </source>
</reference>
<evidence type="ECO:0000313" key="2">
    <source>
        <dbReference type="Proteomes" id="UP000564677"/>
    </source>
</evidence>
<dbReference type="EMBL" id="JAASQV010000004">
    <property type="protein sequence ID" value="NIJ66753.1"/>
    <property type="molecule type" value="Genomic_DNA"/>
</dbReference>
<name>A0A7X5V2L0_9SPHN</name>
<dbReference type="RefSeq" id="WP_167301065.1">
    <property type="nucleotide sequence ID" value="NZ_JAASQV010000004.1"/>
</dbReference>
<dbReference type="Proteomes" id="UP000564677">
    <property type="component" value="Unassembled WGS sequence"/>
</dbReference>
<proteinExistence type="predicted"/>
<accession>A0A7X5V2L0</accession>
<dbReference type="AlphaFoldDB" id="A0A7X5V2L0"/>
<protein>
    <submittedName>
        <fullName evidence="1">Uncharacterized protein</fullName>
    </submittedName>
</protein>
<evidence type="ECO:0000313" key="1">
    <source>
        <dbReference type="EMBL" id="NIJ66753.1"/>
    </source>
</evidence>
<sequence length="115" mass="12648">MIASLLALTLAGSPPMLCRTVHGRLFASNGNPAIRIWVVGTKRILGIDADEDLLLDRLPANVRKLWAPTGNLFNASIYGDFRVCARKPQRPGVMQRVIVTRAGRLRLDRYDGGPP</sequence>
<organism evidence="1 2">
    <name type="scientific">Sphingomonas leidyi</name>
    <dbReference type="NCBI Taxonomy" id="68569"/>
    <lineage>
        <taxon>Bacteria</taxon>
        <taxon>Pseudomonadati</taxon>
        <taxon>Pseudomonadota</taxon>
        <taxon>Alphaproteobacteria</taxon>
        <taxon>Sphingomonadales</taxon>
        <taxon>Sphingomonadaceae</taxon>
        <taxon>Sphingomonas</taxon>
    </lineage>
</organism>
<keyword evidence="2" id="KW-1185">Reference proteome</keyword>